<dbReference type="NCBIfam" id="TIGR00254">
    <property type="entry name" value="GGDEF"/>
    <property type="match status" value="1"/>
</dbReference>
<feature type="region of interest" description="Disordered" evidence="1">
    <location>
        <begin position="1"/>
        <end position="33"/>
    </location>
</feature>
<dbReference type="InterPro" id="IPR052155">
    <property type="entry name" value="Biofilm_reg_signaling"/>
</dbReference>
<evidence type="ECO:0000259" key="4">
    <source>
        <dbReference type="PROSITE" id="PS50883"/>
    </source>
</evidence>
<dbReference type="CDD" id="cd01948">
    <property type="entry name" value="EAL"/>
    <property type="match status" value="1"/>
</dbReference>
<dbReference type="Pfam" id="PF00563">
    <property type="entry name" value="EAL"/>
    <property type="match status" value="1"/>
</dbReference>
<dbReference type="SUPFAM" id="SSF158472">
    <property type="entry name" value="HAMP domain-like"/>
    <property type="match status" value="1"/>
</dbReference>
<evidence type="ECO:0000256" key="2">
    <source>
        <dbReference type="SAM" id="Phobius"/>
    </source>
</evidence>
<dbReference type="InterPro" id="IPR003660">
    <property type="entry name" value="HAMP_dom"/>
</dbReference>
<evidence type="ECO:0000256" key="1">
    <source>
        <dbReference type="SAM" id="MobiDB-lite"/>
    </source>
</evidence>
<dbReference type="InterPro" id="IPR013655">
    <property type="entry name" value="PAS_fold_3"/>
</dbReference>
<dbReference type="InterPro" id="IPR035965">
    <property type="entry name" value="PAS-like_dom_sf"/>
</dbReference>
<dbReference type="Proteomes" id="UP001375743">
    <property type="component" value="Unassembled WGS sequence"/>
</dbReference>
<proteinExistence type="predicted"/>
<dbReference type="InterPro" id="IPR000160">
    <property type="entry name" value="GGDEF_dom"/>
</dbReference>
<dbReference type="PROSITE" id="PS50887">
    <property type="entry name" value="GGDEF"/>
    <property type="match status" value="1"/>
</dbReference>
<dbReference type="SUPFAM" id="SSF55073">
    <property type="entry name" value="Nucleotide cyclase"/>
    <property type="match status" value="1"/>
</dbReference>
<protein>
    <submittedName>
        <fullName evidence="7">EAL domain-containing protein</fullName>
    </submittedName>
</protein>
<dbReference type="Gene3D" id="3.30.70.270">
    <property type="match status" value="1"/>
</dbReference>
<dbReference type="Gene3D" id="3.30.450.20">
    <property type="entry name" value="PAS domain"/>
    <property type="match status" value="4"/>
</dbReference>
<dbReference type="InterPro" id="IPR035919">
    <property type="entry name" value="EAL_sf"/>
</dbReference>
<dbReference type="CDD" id="cd00130">
    <property type="entry name" value="PAS"/>
    <property type="match status" value="1"/>
</dbReference>
<organism evidence="7 8">
    <name type="scientific">Benzoatithermus flavus</name>
    <dbReference type="NCBI Taxonomy" id="3108223"/>
    <lineage>
        <taxon>Bacteria</taxon>
        <taxon>Pseudomonadati</taxon>
        <taxon>Pseudomonadota</taxon>
        <taxon>Alphaproteobacteria</taxon>
        <taxon>Geminicoccales</taxon>
        <taxon>Geminicoccaceae</taxon>
        <taxon>Benzoatithermus</taxon>
    </lineage>
</organism>
<dbReference type="SMART" id="SM00052">
    <property type="entry name" value="EAL"/>
    <property type="match status" value="1"/>
</dbReference>
<dbReference type="InterPro" id="IPR000014">
    <property type="entry name" value="PAS"/>
</dbReference>
<feature type="domain" description="PAC" evidence="3">
    <location>
        <begin position="740"/>
        <end position="792"/>
    </location>
</feature>
<accession>A0ABU8XN64</accession>
<dbReference type="InterPro" id="IPR043128">
    <property type="entry name" value="Rev_trsase/Diguanyl_cyclase"/>
</dbReference>
<dbReference type="InterPro" id="IPR029787">
    <property type="entry name" value="Nucleotide_cyclase"/>
</dbReference>
<dbReference type="PROSITE" id="PS50883">
    <property type="entry name" value="EAL"/>
    <property type="match status" value="1"/>
</dbReference>
<evidence type="ECO:0000313" key="8">
    <source>
        <dbReference type="Proteomes" id="UP001375743"/>
    </source>
</evidence>
<dbReference type="PROSITE" id="PS50885">
    <property type="entry name" value="HAMP"/>
    <property type="match status" value="1"/>
</dbReference>
<dbReference type="InterPro" id="IPR001633">
    <property type="entry name" value="EAL_dom"/>
</dbReference>
<sequence>MVRGDAGPAEKPVPGCAEVLDPPARRRRRRPWPPVVPRSVPGRLRLVVVLALLPVLALLVRSEHEEWALRVQQAQEQALADARLVAGEMERIIEGVRHLLIAVAELPPLTGSDGPACSAILAGLARRFAHLRDIEVMDAHGRVFCAALPERVGAVHDVAPDLLRATAEEGLHVGALHVSSSGEPVLPLLLILSRPEGRPAVIASAELRLSWLAEHLSHRALPPQASIMALAADGGMLVQLPAHVPASGKVPEPYVLASRAEEPGVVRSVAAAEPDGVARIIGYVRLSGVRERVTVTVGLPEARAFAGMRRAIVLDLAAMGGGALLVLFLVVLGSRHLVSRPVAALAAAARRWRAGDLTARAPIRHPESELGRLAALCNDMAATLQERQERLAARAAELDTIMAVVPASIMLAHDPEARRITGSRRAAERLRQPYGGNLSSTAPDREGPCNFRIFKDGREVPSEQLPVQRAARGEIVLNEELHIVFADGTFVDEIMNAMPVRDAQGTVIGAVGAAIDVTALKEAERRLKESEARLRQEHRQLLLALEAGGQIAWSYDVGAGRASIQAGAAPWLGWTSQELDWDTQRWLELVHPLDRECVEVAYATFLAGGAPSLEHEYRLRRRDGGHSWVVDHAVVEERDDAGRPLRVIGTTTDIDERKRAELALAESAGRLRLALEAGRIGIWEADLATGVIHLQEGWRDGMPEARSLAEATFLARLHPDDAPAMRERVARLRAGELDAFTSQQRVRSRNGYRWIETIGRVVQRDDRGRGLRIIGTVSDVTAYREAEARAYRLAHHDPLTGLPNRLLFQDMLRRACARAEREDGRFALMLLDLDHFKHVNDTLGHSAGDALLSQVAERLQATLRRSDLVARLGGDEFALLAGPAEEPASFALLAERLVTALGEPYRVHEHDVHTGVSVGVAVLPRERAEPESLLANADLALYAAKEAGRSGWRFFDPTLQEQAHRRSRLEHDLHRALAQQELTLHYQPILSAADLAVVELEALLRWHHPARGLILPGEYLPFAERSRLILPLTRWVIGEVMEQAARWQAAGLPDLRIAVNVPVAALAESGLVGHVTARLEAHGLPPGMFTIEVTEGAMDDQGKAMATLGALRGLGMQVAVDDFGTGCSSMVRLGSLPLDRLKLDGTLLAAAGRQADQEAFLRAIVALGASLGLPVVAEGVETSRQFEILRRVGCAQVQGFLFARPMPASELPGWLERWAEERQRRCAAL</sequence>
<dbReference type="SMART" id="SM00086">
    <property type="entry name" value="PAC"/>
    <property type="match status" value="3"/>
</dbReference>
<dbReference type="SUPFAM" id="SSF141868">
    <property type="entry name" value="EAL domain-like"/>
    <property type="match status" value="1"/>
</dbReference>
<feature type="domain" description="PAC" evidence="3">
    <location>
        <begin position="477"/>
        <end position="529"/>
    </location>
</feature>
<dbReference type="PANTHER" id="PTHR44757">
    <property type="entry name" value="DIGUANYLATE CYCLASE DGCP"/>
    <property type="match status" value="1"/>
</dbReference>
<dbReference type="PROSITE" id="PS50113">
    <property type="entry name" value="PAC"/>
    <property type="match status" value="3"/>
</dbReference>
<name>A0ABU8XN64_9PROT</name>
<keyword evidence="2" id="KW-1133">Transmembrane helix</keyword>
<dbReference type="Gene3D" id="3.20.20.450">
    <property type="entry name" value="EAL domain"/>
    <property type="match status" value="1"/>
</dbReference>
<dbReference type="PANTHER" id="PTHR44757:SF2">
    <property type="entry name" value="BIOFILM ARCHITECTURE MAINTENANCE PROTEIN MBAA"/>
    <property type="match status" value="1"/>
</dbReference>
<feature type="domain" description="EAL" evidence="4">
    <location>
        <begin position="966"/>
        <end position="1219"/>
    </location>
</feature>
<dbReference type="Pfam" id="PF08447">
    <property type="entry name" value="PAS_3"/>
    <property type="match status" value="2"/>
</dbReference>
<dbReference type="Pfam" id="PF00672">
    <property type="entry name" value="HAMP"/>
    <property type="match status" value="1"/>
</dbReference>
<evidence type="ECO:0000313" key="7">
    <source>
        <dbReference type="EMBL" id="MEK0082628.1"/>
    </source>
</evidence>
<dbReference type="EMBL" id="JBBLZC010000004">
    <property type="protein sequence ID" value="MEK0082628.1"/>
    <property type="molecule type" value="Genomic_DNA"/>
</dbReference>
<dbReference type="InterPro" id="IPR000700">
    <property type="entry name" value="PAS-assoc_C"/>
</dbReference>
<comment type="caution">
    <text evidence="7">The sequence shown here is derived from an EMBL/GenBank/DDBJ whole genome shotgun (WGS) entry which is preliminary data.</text>
</comment>
<keyword evidence="8" id="KW-1185">Reference proteome</keyword>
<evidence type="ECO:0000259" key="3">
    <source>
        <dbReference type="PROSITE" id="PS50113"/>
    </source>
</evidence>
<dbReference type="SMART" id="SM00304">
    <property type="entry name" value="HAMP"/>
    <property type="match status" value="1"/>
</dbReference>
<dbReference type="Pfam" id="PF00990">
    <property type="entry name" value="GGDEF"/>
    <property type="match status" value="1"/>
</dbReference>
<dbReference type="SMART" id="SM00267">
    <property type="entry name" value="GGDEF"/>
    <property type="match status" value="1"/>
</dbReference>
<dbReference type="CDD" id="cd12915">
    <property type="entry name" value="PDC2_DGC_like"/>
    <property type="match status" value="1"/>
</dbReference>
<dbReference type="InterPro" id="IPR001610">
    <property type="entry name" value="PAC"/>
</dbReference>
<dbReference type="RefSeq" id="WP_418158597.1">
    <property type="nucleotide sequence ID" value="NZ_JBBLZC010000004.1"/>
</dbReference>
<dbReference type="CDD" id="cd01949">
    <property type="entry name" value="GGDEF"/>
    <property type="match status" value="1"/>
</dbReference>
<gene>
    <name evidence="7" type="ORF">U1T56_05665</name>
</gene>
<reference evidence="7 8" key="1">
    <citation type="submission" date="2024-01" db="EMBL/GenBank/DDBJ databases">
        <title>Multi-omics insights into the function and evolution of sodium benzoate biodegradation pathways in Benzoatithermus flavus gen. nov., sp. nov. from hot spring.</title>
        <authorList>
            <person name="Hu C.-J."/>
            <person name="Li W.-J."/>
        </authorList>
    </citation>
    <scope>NUCLEOTIDE SEQUENCE [LARGE SCALE GENOMIC DNA]</scope>
    <source>
        <strain evidence="7 8">SYSU G07066</strain>
    </source>
</reference>
<feature type="domain" description="HAMP" evidence="5">
    <location>
        <begin position="336"/>
        <end position="389"/>
    </location>
</feature>
<dbReference type="SUPFAM" id="SSF55785">
    <property type="entry name" value="PYP-like sensor domain (PAS domain)"/>
    <property type="match status" value="3"/>
</dbReference>
<dbReference type="Gene3D" id="1.10.8.500">
    <property type="entry name" value="HAMP domain in histidine kinase"/>
    <property type="match status" value="1"/>
</dbReference>
<feature type="transmembrane region" description="Helical" evidence="2">
    <location>
        <begin position="312"/>
        <end position="332"/>
    </location>
</feature>
<evidence type="ECO:0000259" key="5">
    <source>
        <dbReference type="PROSITE" id="PS50885"/>
    </source>
</evidence>
<dbReference type="NCBIfam" id="TIGR00229">
    <property type="entry name" value="sensory_box"/>
    <property type="match status" value="1"/>
</dbReference>
<evidence type="ECO:0000259" key="6">
    <source>
        <dbReference type="PROSITE" id="PS50887"/>
    </source>
</evidence>
<keyword evidence="2" id="KW-0472">Membrane</keyword>
<feature type="domain" description="GGDEF" evidence="6">
    <location>
        <begin position="824"/>
        <end position="957"/>
    </location>
</feature>
<feature type="domain" description="PAC" evidence="3">
    <location>
        <begin position="613"/>
        <end position="666"/>
    </location>
</feature>
<keyword evidence="2" id="KW-0812">Transmembrane</keyword>